<dbReference type="Pfam" id="PF01451">
    <property type="entry name" value="LMWPc"/>
    <property type="match status" value="1"/>
</dbReference>
<gene>
    <name evidence="8" type="ORF">Ga0123462_0048</name>
</gene>
<keyword evidence="4" id="KW-0904">Protein phosphatase</keyword>
<evidence type="ECO:0000256" key="4">
    <source>
        <dbReference type="ARBA" id="ARBA00022912"/>
    </source>
</evidence>
<accession>A0A2K8L0X0</accession>
<feature type="region of interest" description="Disordered" evidence="6">
    <location>
        <begin position="47"/>
        <end position="69"/>
    </location>
</feature>
<evidence type="ECO:0000313" key="9">
    <source>
        <dbReference type="Proteomes" id="UP000231637"/>
    </source>
</evidence>
<dbReference type="SUPFAM" id="SSF52788">
    <property type="entry name" value="Phosphotyrosine protein phosphatases I"/>
    <property type="match status" value="1"/>
</dbReference>
<dbReference type="OrthoDB" id="5296843at2"/>
<evidence type="ECO:0000256" key="2">
    <source>
        <dbReference type="ARBA" id="ARBA00013064"/>
    </source>
</evidence>
<dbReference type="InterPro" id="IPR023485">
    <property type="entry name" value="Ptyr_pPase"/>
</dbReference>
<dbReference type="AlphaFoldDB" id="A0A2K8L0X0"/>
<feature type="active site" description="Proton donor" evidence="5">
    <location>
        <position position="127"/>
    </location>
</feature>
<sequence>MSESKKAKVLFVCLGNICRSPLAEVVVKSVARERGIDQFHFESAGTGSWHVGGPADPRSAAKAQEKGLDLSAHRAQQITPRNVDSWDWFVAMDSSNRSDLLRMGVPESRLLMMRQFENDRFIPDVPDPYYGGPDGFEDAYWMLKENAGKLLDHLEAQA</sequence>
<evidence type="ECO:0000256" key="3">
    <source>
        <dbReference type="ARBA" id="ARBA00022801"/>
    </source>
</evidence>
<dbReference type="InterPro" id="IPR017867">
    <property type="entry name" value="Tyr_phospatase_low_mol_wt"/>
</dbReference>
<protein>
    <recommendedName>
        <fullName evidence="2">protein-tyrosine-phosphatase</fullName>
        <ecNumber evidence="2">3.1.3.48</ecNumber>
    </recommendedName>
</protein>
<dbReference type="InterPro" id="IPR050438">
    <property type="entry name" value="LMW_PTPase"/>
</dbReference>
<proteinExistence type="inferred from homology"/>
<feature type="active site" description="Nucleophile" evidence="5">
    <location>
        <position position="13"/>
    </location>
</feature>
<keyword evidence="3 8" id="KW-0378">Hydrolase</keyword>
<evidence type="ECO:0000256" key="1">
    <source>
        <dbReference type="ARBA" id="ARBA00011063"/>
    </source>
</evidence>
<evidence type="ECO:0000256" key="5">
    <source>
        <dbReference type="PIRSR" id="PIRSR617867-1"/>
    </source>
</evidence>
<evidence type="ECO:0000256" key="6">
    <source>
        <dbReference type="SAM" id="MobiDB-lite"/>
    </source>
</evidence>
<evidence type="ECO:0000313" key="8">
    <source>
        <dbReference type="EMBL" id="ATX80927.1"/>
    </source>
</evidence>
<dbReference type="GO" id="GO:0004725">
    <property type="term" value="F:protein tyrosine phosphatase activity"/>
    <property type="evidence" value="ECO:0007669"/>
    <property type="project" value="UniProtKB-EC"/>
</dbReference>
<dbReference type="EMBL" id="CP018800">
    <property type="protein sequence ID" value="ATX80927.1"/>
    <property type="molecule type" value="Genomic_DNA"/>
</dbReference>
<name>A0A2K8L0X0_9PROT</name>
<dbReference type="InterPro" id="IPR036196">
    <property type="entry name" value="Ptyr_pPase_sf"/>
</dbReference>
<dbReference type="Gene3D" id="3.40.50.2300">
    <property type="match status" value="1"/>
</dbReference>
<dbReference type="PANTHER" id="PTHR11717:SF7">
    <property type="entry name" value="LOW MOLECULAR WEIGHT PHOSPHOTYROSINE PROTEIN PHOSPHATASE"/>
    <property type="match status" value="1"/>
</dbReference>
<feature type="domain" description="Phosphotyrosine protein phosphatase I" evidence="7">
    <location>
        <begin position="7"/>
        <end position="153"/>
    </location>
</feature>
<keyword evidence="9" id="KW-1185">Reference proteome</keyword>
<dbReference type="SMART" id="SM00226">
    <property type="entry name" value="LMWPc"/>
    <property type="match status" value="1"/>
</dbReference>
<comment type="similarity">
    <text evidence="1">Belongs to the low molecular weight phosphotyrosine protein phosphatase family.</text>
</comment>
<dbReference type="Proteomes" id="UP000231637">
    <property type="component" value="Chromosome"/>
</dbReference>
<organism evidence="8 9">
    <name type="scientific">Mariprofundus ferrinatatus</name>
    <dbReference type="NCBI Taxonomy" id="1921087"/>
    <lineage>
        <taxon>Bacteria</taxon>
        <taxon>Pseudomonadati</taxon>
        <taxon>Pseudomonadota</taxon>
        <taxon>Candidatius Mariprofundia</taxon>
        <taxon>Mariprofundales</taxon>
        <taxon>Mariprofundaceae</taxon>
        <taxon>Mariprofundus</taxon>
    </lineage>
</organism>
<reference evidence="8 9" key="1">
    <citation type="submission" date="2016-12" db="EMBL/GenBank/DDBJ databases">
        <title>Isolation and genomic insights into novel planktonic Zetaproteobacteria from stratified waters of the Chesapeake Bay.</title>
        <authorList>
            <person name="McAllister S.M."/>
            <person name="Kato S."/>
            <person name="Chan C.S."/>
            <person name="Chiu B.K."/>
            <person name="Field E.K."/>
        </authorList>
    </citation>
    <scope>NUCLEOTIDE SEQUENCE [LARGE SCALE GENOMIC DNA]</scope>
    <source>
        <strain evidence="8 9">CP-8</strain>
    </source>
</reference>
<evidence type="ECO:0000259" key="7">
    <source>
        <dbReference type="SMART" id="SM00226"/>
    </source>
</evidence>
<dbReference type="RefSeq" id="WP_100264462.1">
    <property type="nucleotide sequence ID" value="NZ_CP018800.1"/>
</dbReference>
<dbReference type="PANTHER" id="PTHR11717">
    <property type="entry name" value="LOW MOLECULAR WEIGHT PROTEIN TYROSINE PHOSPHATASE"/>
    <property type="match status" value="1"/>
</dbReference>
<dbReference type="EC" id="3.1.3.48" evidence="2"/>
<dbReference type="CDD" id="cd16343">
    <property type="entry name" value="LMWPTP"/>
    <property type="match status" value="1"/>
</dbReference>
<dbReference type="KEGG" id="mfn:Ga0123462_0048"/>
<feature type="active site" evidence="5">
    <location>
        <position position="19"/>
    </location>
</feature>
<dbReference type="PRINTS" id="PR00719">
    <property type="entry name" value="LMWPTPASE"/>
</dbReference>